<sequence>MSWQQASAGTVAVLLGGRSAERDVSLQSGATIVAALRALGCEVREVDPA</sequence>
<feature type="non-terminal residue" evidence="1">
    <location>
        <position position="49"/>
    </location>
</feature>
<dbReference type="AlphaFoldDB" id="A0A3C1KTP5"/>
<organism evidence="1 2">
    <name type="scientific">Haliea salexigens</name>
    <dbReference type="NCBI Taxonomy" id="287487"/>
    <lineage>
        <taxon>Bacteria</taxon>
        <taxon>Pseudomonadati</taxon>
        <taxon>Pseudomonadota</taxon>
        <taxon>Gammaproteobacteria</taxon>
        <taxon>Cellvibrionales</taxon>
        <taxon>Halieaceae</taxon>
        <taxon>Haliea</taxon>
    </lineage>
</organism>
<evidence type="ECO:0000313" key="2">
    <source>
        <dbReference type="Proteomes" id="UP000259273"/>
    </source>
</evidence>
<evidence type="ECO:0000313" key="1">
    <source>
        <dbReference type="EMBL" id="HAN29566.1"/>
    </source>
</evidence>
<dbReference type="GO" id="GO:0016874">
    <property type="term" value="F:ligase activity"/>
    <property type="evidence" value="ECO:0007669"/>
    <property type="project" value="UniProtKB-KW"/>
</dbReference>
<dbReference type="Gene3D" id="3.40.50.20">
    <property type="match status" value="1"/>
</dbReference>
<comment type="caution">
    <text evidence="1">The sequence shown here is derived from an EMBL/GenBank/DDBJ whole genome shotgun (WGS) entry which is preliminary data.</text>
</comment>
<reference evidence="1 2" key="1">
    <citation type="journal article" date="2018" name="Nat. Biotechnol.">
        <title>A standardized bacterial taxonomy based on genome phylogeny substantially revises the tree of life.</title>
        <authorList>
            <person name="Parks D.H."/>
            <person name="Chuvochina M."/>
            <person name="Waite D.W."/>
            <person name="Rinke C."/>
            <person name="Skarshewski A."/>
            <person name="Chaumeil P.A."/>
            <person name="Hugenholtz P."/>
        </authorList>
    </citation>
    <scope>NUCLEOTIDE SEQUENCE [LARGE SCALE GENOMIC DNA]</scope>
    <source>
        <strain evidence="1">UBA9158</strain>
    </source>
</reference>
<dbReference type="InterPro" id="IPR016185">
    <property type="entry name" value="PreATP-grasp_dom_sf"/>
</dbReference>
<gene>
    <name evidence="1" type="ORF">DCP75_17935</name>
</gene>
<keyword evidence="1" id="KW-0436">Ligase</keyword>
<dbReference type="Proteomes" id="UP000259273">
    <property type="component" value="Unassembled WGS sequence"/>
</dbReference>
<name>A0A3C1KTP5_9GAMM</name>
<dbReference type="SUPFAM" id="SSF52440">
    <property type="entry name" value="PreATP-grasp domain"/>
    <property type="match status" value="1"/>
</dbReference>
<protein>
    <submittedName>
        <fullName evidence="1">D-alanine--D-alanine ligase</fullName>
    </submittedName>
</protein>
<dbReference type="EMBL" id="DMND01000239">
    <property type="protein sequence ID" value="HAN29566.1"/>
    <property type="molecule type" value="Genomic_DNA"/>
</dbReference>
<proteinExistence type="predicted"/>
<accession>A0A3C1KTP5</accession>